<evidence type="ECO:0000256" key="4">
    <source>
        <dbReference type="ARBA" id="ARBA00023136"/>
    </source>
</evidence>
<dbReference type="GO" id="GO:0005774">
    <property type="term" value="C:vacuolar membrane"/>
    <property type="evidence" value="ECO:0007669"/>
    <property type="project" value="UniProtKB-SubCell"/>
</dbReference>
<feature type="domain" description="SAC" evidence="8">
    <location>
        <begin position="1"/>
        <end position="101"/>
    </location>
</feature>
<evidence type="ECO:0000313" key="10">
    <source>
        <dbReference type="Proteomes" id="UP000712281"/>
    </source>
</evidence>
<evidence type="ECO:0000259" key="8">
    <source>
        <dbReference type="PROSITE" id="PS50275"/>
    </source>
</evidence>
<evidence type="ECO:0000256" key="1">
    <source>
        <dbReference type="ARBA" id="ARBA00004148"/>
    </source>
</evidence>
<evidence type="ECO:0000256" key="5">
    <source>
        <dbReference type="ARBA" id="ARBA00023337"/>
    </source>
</evidence>
<evidence type="ECO:0000256" key="7">
    <source>
        <dbReference type="SAM" id="MobiDB-lite"/>
    </source>
</evidence>
<accession>A0A8S9MK90</accession>
<keyword evidence="2" id="KW-0926">Vacuole</keyword>
<comment type="caution">
    <text evidence="9">The sequence shown here is derived from an EMBL/GenBank/DDBJ whole genome shotgun (WGS) entry which is preliminary data.</text>
</comment>
<sequence length="297" mass="33260">MLPCSSNPIMNEDEEETSPEEEALKADIFSLQNGVLRSNCIDCLDRTNVAQYAHGLVALAQQLHLLGITGPPIVDKNNPLAKKLMEAYEKMGDAIAMQYAGSDAHIKMFSALRGDWNMMMKHRDMITAVRRHYNNAYMDSEKQNAINMFLGQSGPQLGRPALWELRSDQHNTGNLDIENLRPRISRSFSDNLLLEGLDIEELINENPQPSREGLNGGWETNSEVGFFEPEPASPSVHFEDHLRGTGSKQMFPDSGSTSDSQGLDDVPGFSHSYNAKFTTADEMFERCRYKLSLILAF</sequence>
<reference evidence="9" key="1">
    <citation type="submission" date="2019-12" db="EMBL/GenBank/DDBJ databases">
        <title>Genome sequencing and annotation of Brassica cretica.</title>
        <authorList>
            <person name="Studholme D.J."/>
            <person name="Sarris P.F."/>
        </authorList>
    </citation>
    <scope>NUCLEOTIDE SEQUENCE</scope>
    <source>
        <strain evidence="9">PFS-001/15</strain>
        <tissue evidence="9">Leaf</tissue>
    </source>
</reference>
<gene>
    <name evidence="9" type="ORF">F2Q68_00042232</name>
</gene>
<dbReference type="PANTHER" id="PTHR45738">
    <property type="entry name" value="POLYPHOSPHOINOSITIDE PHOSPHATASE"/>
    <property type="match status" value="1"/>
</dbReference>
<evidence type="ECO:0000313" key="9">
    <source>
        <dbReference type="EMBL" id="KAF2618311.1"/>
    </source>
</evidence>
<dbReference type="AlphaFoldDB" id="A0A8S9MK90"/>
<dbReference type="GO" id="GO:0043813">
    <property type="term" value="F:phosphatidylinositol-3,5-bisphosphate 5-phosphatase activity"/>
    <property type="evidence" value="ECO:0007669"/>
    <property type="project" value="InterPro"/>
</dbReference>
<dbReference type="InterPro" id="IPR002013">
    <property type="entry name" value="SAC_dom"/>
</dbReference>
<comment type="subcellular location">
    <subcellularLocation>
        <location evidence="1">Vacuole membrane</location>
        <topology evidence="1">Peripheral membrane protein</topology>
    </subcellularLocation>
</comment>
<comment type="subunit">
    <text evidence="6">Component of the PI(3,5)P2 regulatory complex at least composed of ATG18, SAC/FIG4, FAB1 and VAC14.</text>
</comment>
<comment type="catalytic activity">
    <reaction evidence="5">
        <text>a 1,2-diacyl-sn-glycero-3-phospho-(1D-myo-inositol-3,5-bisphosphate) + H2O = a 1,2-diacyl-sn-glycero-3-phospho-(1D-myo-inositol-3-phosphate) + phosphate</text>
        <dbReference type="Rhea" id="RHEA:32955"/>
        <dbReference type="ChEBI" id="CHEBI:15377"/>
        <dbReference type="ChEBI" id="CHEBI:43474"/>
        <dbReference type="ChEBI" id="CHEBI:57923"/>
        <dbReference type="ChEBI" id="CHEBI:58088"/>
    </reaction>
</comment>
<evidence type="ECO:0000256" key="2">
    <source>
        <dbReference type="ARBA" id="ARBA00022554"/>
    </source>
</evidence>
<dbReference type="PANTHER" id="PTHR45738:SF6">
    <property type="entry name" value="PHOSPHOINOSITIDE PHOSPHATASE SAC5"/>
    <property type="match status" value="1"/>
</dbReference>
<name>A0A8S9MK90_BRACR</name>
<dbReference type="PROSITE" id="PS50275">
    <property type="entry name" value="SAC"/>
    <property type="match status" value="1"/>
</dbReference>
<dbReference type="InterPro" id="IPR043573">
    <property type="entry name" value="Fig4-like"/>
</dbReference>
<evidence type="ECO:0000256" key="6">
    <source>
        <dbReference type="ARBA" id="ARBA00023464"/>
    </source>
</evidence>
<protein>
    <recommendedName>
        <fullName evidence="8">SAC domain-containing protein</fullName>
    </recommendedName>
</protein>
<proteinExistence type="predicted"/>
<organism evidence="9 10">
    <name type="scientific">Brassica cretica</name>
    <name type="common">Mustard</name>
    <dbReference type="NCBI Taxonomy" id="69181"/>
    <lineage>
        <taxon>Eukaryota</taxon>
        <taxon>Viridiplantae</taxon>
        <taxon>Streptophyta</taxon>
        <taxon>Embryophyta</taxon>
        <taxon>Tracheophyta</taxon>
        <taxon>Spermatophyta</taxon>
        <taxon>Magnoliopsida</taxon>
        <taxon>eudicotyledons</taxon>
        <taxon>Gunneridae</taxon>
        <taxon>Pentapetalae</taxon>
        <taxon>rosids</taxon>
        <taxon>malvids</taxon>
        <taxon>Brassicales</taxon>
        <taxon>Brassicaceae</taxon>
        <taxon>Brassiceae</taxon>
        <taxon>Brassica</taxon>
    </lineage>
</organism>
<dbReference type="GO" id="GO:0046856">
    <property type="term" value="P:phosphatidylinositol dephosphorylation"/>
    <property type="evidence" value="ECO:0007669"/>
    <property type="project" value="InterPro"/>
</dbReference>
<dbReference type="EMBL" id="QGKW02000007">
    <property type="protein sequence ID" value="KAF2618311.1"/>
    <property type="molecule type" value="Genomic_DNA"/>
</dbReference>
<dbReference type="Proteomes" id="UP000712281">
    <property type="component" value="Unassembled WGS sequence"/>
</dbReference>
<feature type="region of interest" description="Disordered" evidence="7">
    <location>
        <begin position="231"/>
        <end position="265"/>
    </location>
</feature>
<keyword evidence="4" id="KW-0472">Membrane</keyword>
<evidence type="ECO:0000256" key="3">
    <source>
        <dbReference type="ARBA" id="ARBA00022801"/>
    </source>
</evidence>
<keyword evidence="3" id="KW-0378">Hydrolase</keyword>